<dbReference type="PANTHER" id="PTHR11458">
    <property type="entry name" value="DELTA-AMINOLEVULINIC ACID DEHYDRATASE"/>
    <property type="match status" value="1"/>
</dbReference>
<comment type="pathway">
    <text evidence="1">Porphyrin-containing compound metabolism; protoporphyrin-IX biosynthesis; coproporphyrinogen-III from 5-aminolevulinate: step 1/4.</text>
</comment>
<dbReference type="SMART" id="SM01004">
    <property type="entry name" value="ALAD"/>
    <property type="match status" value="1"/>
</dbReference>
<evidence type="ECO:0000256" key="4">
    <source>
        <dbReference type="ARBA" id="ARBA00023239"/>
    </source>
</evidence>
<dbReference type="PANTHER" id="PTHR11458:SF0">
    <property type="entry name" value="DELTA-AMINOLEVULINIC ACID DEHYDRATASE"/>
    <property type="match status" value="1"/>
</dbReference>
<dbReference type="Gene3D" id="3.20.20.70">
    <property type="entry name" value="Aldolase class I"/>
    <property type="match status" value="1"/>
</dbReference>
<dbReference type="InterPro" id="IPR013785">
    <property type="entry name" value="Aldolase_TIM"/>
</dbReference>
<protein>
    <recommendedName>
        <fullName evidence="8">Delta-aminolevulinic acid dehydratase</fullName>
        <ecNumber evidence="8">4.2.1.24</ecNumber>
    </recommendedName>
</protein>
<proteinExistence type="inferred from homology"/>
<comment type="subunit">
    <text evidence="8">Homooctamer.</text>
</comment>
<accession>A0ABQ8F848</accession>
<dbReference type="Pfam" id="PF00490">
    <property type="entry name" value="ALAD"/>
    <property type="match status" value="1"/>
</dbReference>
<evidence type="ECO:0000256" key="6">
    <source>
        <dbReference type="ARBA" id="ARBA00025628"/>
    </source>
</evidence>
<keyword evidence="11" id="KW-1185">Reference proteome</keyword>
<keyword evidence="3" id="KW-0350">Heme biosynthesis</keyword>
<dbReference type="PIRSF" id="PIRSF001415">
    <property type="entry name" value="Porphbilin_synth"/>
    <property type="match status" value="1"/>
</dbReference>
<dbReference type="EMBL" id="JAFCIX010000386">
    <property type="protein sequence ID" value="KAH6592236.1"/>
    <property type="molecule type" value="Genomic_DNA"/>
</dbReference>
<evidence type="ECO:0000256" key="2">
    <source>
        <dbReference type="ARBA" id="ARBA00008055"/>
    </source>
</evidence>
<evidence type="ECO:0000256" key="5">
    <source>
        <dbReference type="ARBA" id="ARBA00023244"/>
    </source>
</evidence>
<dbReference type="PRINTS" id="PR00144">
    <property type="entry name" value="DALDHYDRTASE"/>
</dbReference>
<dbReference type="PROSITE" id="PS00169">
    <property type="entry name" value="D_ALA_DEHYDRATASE"/>
    <property type="match status" value="1"/>
</dbReference>
<dbReference type="InterPro" id="IPR030656">
    <property type="entry name" value="ALAD_AS"/>
</dbReference>
<dbReference type="Proteomes" id="UP001648503">
    <property type="component" value="Unassembled WGS sequence"/>
</dbReference>
<gene>
    <name evidence="10" type="ORF">BASA50_008169</name>
</gene>
<dbReference type="SUPFAM" id="SSF51569">
    <property type="entry name" value="Aldolase"/>
    <property type="match status" value="1"/>
</dbReference>
<dbReference type="NCBIfam" id="NF006762">
    <property type="entry name" value="PRK09283.1"/>
    <property type="match status" value="1"/>
</dbReference>
<comment type="catalytic activity">
    <reaction evidence="7 8">
        <text>2 5-aminolevulinate = porphobilinogen + 2 H2O + H(+)</text>
        <dbReference type="Rhea" id="RHEA:24064"/>
        <dbReference type="ChEBI" id="CHEBI:15377"/>
        <dbReference type="ChEBI" id="CHEBI:15378"/>
        <dbReference type="ChEBI" id="CHEBI:58126"/>
        <dbReference type="ChEBI" id="CHEBI:356416"/>
        <dbReference type="EC" id="4.2.1.24"/>
    </reaction>
</comment>
<comment type="similarity">
    <text evidence="2 9">Belongs to the ALAD family.</text>
</comment>
<keyword evidence="4 8" id="KW-0456">Lyase</keyword>
<sequence length="341" mass="37021">MSAALPTSPFEVSSLLHSGYHHPTLRTWQASAGGLSHITKSSLVFPIFIHDLPDVKEPIATLPGQFRFGINTLKESFEPLVKKGLATVLLFGVPTSIEKDARGSAADDENGPVIQAIRLFRKEFPSVLVACDLCLCAYTSHGHCGILHADGSIDNHPSIDRLAEVALNYAKAGCQVISPSDMMDGRIRAIKHALLKNRLGSSVSVMSYSAKFASVFYGPFRDAACSAPSAGDRKSYQLPPGARGLARRALIRDAAEGADIVMVKPAYPYLDIVRDAKELVPDLPLAIYQVSGEYAMLWHSSQHKVFDLRAGVMESLESALRAGANILITYYTPLILDWLSE</sequence>
<dbReference type="InterPro" id="IPR001731">
    <property type="entry name" value="ALAD"/>
</dbReference>
<evidence type="ECO:0000313" key="11">
    <source>
        <dbReference type="Proteomes" id="UP001648503"/>
    </source>
</evidence>
<evidence type="ECO:0000256" key="3">
    <source>
        <dbReference type="ARBA" id="ARBA00023133"/>
    </source>
</evidence>
<reference evidence="10 11" key="1">
    <citation type="submission" date="2021-02" db="EMBL/GenBank/DDBJ databases">
        <title>Variation within the Batrachochytrium salamandrivorans European outbreak.</title>
        <authorList>
            <person name="Kelly M."/>
            <person name="Pasmans F."/>
            <person name="Shea T.P."/>
            <person name="Munoz J.F."/>
            <person name="Carranza S."/>
            <person name="Cuomo C.A."/>
            <person name="Martel A."/>
        </authorList>
    </citation>
    <scope>NUCLEOTIDE SEQUENCE [LARGE SCALE GENOMIC DNA]</scope>
    <source>
        <strain evidence="10 11">AMFP18/2</strain>
    </source>
</reference>
<evidence type="ECO:0000256" key="8">
    <source>
        <dbReference type="RuleBase" id="RU000515"/>
    </source>
</evidence>
<name>A0ABQ8F848_9FUNG</name>
<evidence type="ECO:0000256" key="9">
    <source>
        <dbReference type="RuleBase" id="RU004161"/>
    </source>
</evidence>
<dbReference type="EC" id="4.2.1.24" evidence="8"/>
<evidence type="ECO:0000256" key="7">
    <source>
        <dbReference type="ARBA" id="ARBA00047651"/>
    </source>
</evidence>
<keyword evidence="5 8" id="KW-0627">Porphyrin biosynthesis</keyword>
<organism evidence="10 11">
    <name type="scientific">Batrachochytrium salamandrivorans</name>
    <dbReference type="NCBI Taxonomy" id="1357716"/>
    <lineage>
        <taxon>Eukaryota</taxon>
        <taxon>Fungi</taxon>
        <taxon>Fungi incertae sedis</taxon>
        <taxon>Chytridiomycota</taxon>
        <taxon>Chytridiomycota incertae sedis</taxon>
        <taxon>Chytridiomycetes</taxon>
        <taxon>Rhizophydiales</taxon>
        <taxon>Rhizophydiales incertae sedis</taxon>
        <taxon>Batrachochytrium</taxon>
    </lineage>
</organism>
<comment type="function">
    <text evidence="6">Catalyzes an early step in the biosynthesis of tetrapyrroles. Binds two molecules of 5-aminolevulinate per subunit, each at a distinct site, and catalyzes their condensation to form porphobilinogen.</text>
</comment>
<evidence type="ECO:0000256" key="1">
    <source>
        <dbReference type="ARBA" id="ARBA00004694"/>
    </source>
</evidence>
<evidence type="ECO:0000313" key="10">
    <source>
        <dbReference type="EMBL" id="KAH6592236.1"/>
    </source>
</evidence>
<comment type="caution">
    <text evidence="10">The sequence shown here is derived from an EMBL/GenBank/DDBJ whole genome shotgun (WGS) entry which is preliminary data.</text>
</comment>